<proteinExistence type="predicted"/>
<gene>
    <name evidence="1" type="ORF">CFP56_014118</name>
</gene>
<dbReference type="AlphaFoldDB" id="A0AAW0KSQ7"/>
<comment type="caution">
    <text evidence="1">The sequence shown here is derived from an EMBL/GenBank/DDBJ whole genome shotgun (WGS) entry which is preliminary data.</text>
</comment>
<sequence>MDSATLNTTSFILSHKSPSSFTKSNFNNNNRILSGFHNCGRRSKPISRTCASVSKDKRLNAVYYGY</sequence>
<protein>
    <submittedName>
        <fullName evidence="1">Uncharacterized protein</fullName>
    </submittedName>
</protein>
<organism evidence="1 2">
    <name type="scientific">Quercus suber</name>
    <name type="common">Cork oak</name>
    <dbReference type="NCBI Taxonomy" id="58331"/>
    <lineage>
        <taxon>Eukaryota</taxon>
        <taxon>Viridiplantae</taxon>
        <taxon>Streptophyta</taxon>
        <taxon>Embryophyta</taxon>
        <taxon>Tracheophyta</taxon>
        <taxon>Spermatophyta</taxon>
        <taxon>Magnoliopsida</taxon>
        <taxon>eudicotyledons</taxon>
        <taxon>Gunneridae</taxon>
        <taxon>Pentapetalae</taxon>
        <taxon>rosids</taxon>
        <taxon>fabids</taxon>
        <taxon>Fagales</taxon>
        <taxon>Fagaceae</taxon>
        <taxon>Quercus</taxon>
    </lineage>
</organism>
<evidence type="ECO:0000313" key="1">
    <source>
        <dbReference type="EMBL" id="KAK7842274.1"/>
    </source>
</evidence>
<reference evidence="1 2" key="1">
    <citation type="journal article" date="2018" name="Sci. Data">
        <title>The draft genome sequence of cork oak.</title>
        <authorList>
            <person name="Ramos A.M."/>
            <person name="Usie A."/>
            <person name="Barbosa P."/>
            <person name="Barros P.M."/>
            <person name="Capote T."/>
            <person name="Chaves I."/>
            <person name="Simoes F."/>
            <person name="Abreu I."/>
            <person name="Carrasquinho I."/>
            <person name="Faro C."/>
            <person name="Guimaraes J.B."/>
            <person name="Mendonca D."/>
            <person name="Nobrega F."/>
            <person name="Rodrigues L."/>
            <person name="Saibo N.J.M."/>
            <person name="Varela M.C."/>
            <person name="Egas C."/>
            <person name="Matos J."/>
            <person name="Miguel C.M."/>
            <person name="Oliveira M.M."/>
            <person name="Ricardo C.P."/>
            <person name="Goncalves S."/>
        </authorList>
    </citation>
    <scope>NUCLEOTIDE SEQUENCE [LARGE SCALE GENOMIC DNA]</scope>
    <source>
        <strain evidence="2">cv. HL8</strain>
    </source>
</reference>
<name>A0AAW0KSQ7_QUESU</name>
<evidence type="ECO:0000313" key="2">
    <source>
        <dbReference type="Proteomes" id="UP000237347"/>
    </source>
</evidence>
<keyword evidence="2" id="KW-1185">Reference proteome</keyword>
<accession>A0AAW0KSQ7</accession>
<dbReference type="Proteomes" id="UP000237347">
    <property type="component" value="Unassembled WGS sequence"/>
</dbReference>
<dbReference type="EMBL" id="PKMF04000223">
    <property type="protein sequence ID" value="KAK7842274.1"/>
    <property type="molecule type" value="Genomic_DNA"/>
</dbReference>